<evidence type="ECO:0000313" key="2">
    <source>
        <dbReference type="Proteomes" id="UP000184221"/>
    </source>
</evidence>
<sequence length="269" mass="29787">MRPEDKDFEYSWLEQFFRLQNIAPDLTQPSERPDFVAKIGELKVGIELTLAVHNNSAGSGFSPLQVARAQRDFDIALRDEVGDEAGVIISVSHNEGVPVSSDDWKMLKGLASQLRNQARLLQNPGALRFYSANSTRFRSVEPADAERVPLPNYMQSVGIYKDGDHDTKVGGGGGGSPPVLTDNVLNPILRAKSKAISGYRSCDQHWLLVVFDVMQVSANKDRKKGSSFPPSAYATQFSSVSVTTPVQTPFDRVFLLRWPSESIELPTYR</sequence>
<name>A0A1M5NGZ4_9RHOB</name>
<accession>A0A1M5NGZ4</accession>
<gene>
    <name evidence="1" type="ORF">SAMN05443551_0921</name>
</gene>
<dbReference type="EMBL" id="FQXC01000001">
    <property type="protein sequence ID" value="SHG88705.1"/>
    <property type="molecule type" value="Genomic_DNA"/>
</dbReference>
<proteinExistence type="predicted"/>
<evidence type="ECO:0000313" key="1">
    <source>
        <dbReference type="EMBL" id="SHG88705.1"/>
    </source>
</evidence>
<dbReference type="Proteomes" id="UP000184221">
    <property type="component" value="Unassembled WGS sequence"/>
</dbReference>
<reference evidence="1 2" key="1">
    <citation type="submission" date="2016-11" db="EMBL/GenBank/DDBJ databases">
        <authorList>
            <person name="Jaros S."/>
            <person name="Januszkiewicz K."/>
            <person name="Wedrychowicz H."/>
        </authorList>
    </citation>
    <scope>NUCLEOTIDE SEQUENCE [LARGE SCALE GENOMIC DNA]</scope>
    <source>
        <strain evidence="1 2">DSM 29431</strain>
    </source>
</reference>
<dbReference type="AlphaFoldDB" id="A0A1M5NGZ4"/>
<organism evidence="1 2">
    <name type="scientific">Marivita hallyeonensis</name>
    <dbReference type="NCBI Taxonomy" id="996342"/>
    <lineage>
        <taxon>Bacteria</taxon>
        <taxon>Pseudomonadati</taxon>
        <taxon>Pseudomonadota</taxon>
        <taxon>Alphaproteobacteria</taxon>
        <taxon>Rhodobacterales</taxon>
        <taxon>Roseobacteraceae</taxon>
        <taxon>Marivita</taxon>
    </lineage>
</organism>
<protein>
    <submittedName>
        <fullName evidence="1">Uncharacterized protein</fullName>
    </submittedName>
</protein>
<keyword evidence="2" id="KW-1185">Reference proteome</keyword>